<sequence>MRVFKRLSLSFFPFIVIMGCSDSQTSITFDPENNETRSYRIYSDVSIESKSFDLNSDRILTTMLTEYRVEKTGDTWAVHIQPNYVRMKNRHDEFVSFDEPDTFNRDLHSLMSEGVELQLDENRKPTKFIINAATDDLDTVQRDVLEPMFKQEFSTPGFTHDLALQEGESMVIPGEGKMPAMELRVQSLTENHAKITLEGDNGNIKIFGLMFVEPNSGWLERGTVITSIEKDTDEISATIRSRMSVFPDDWHYDIDQSYLEDFEPFEMFEDFGFTQTADEIDADKVFANADGLIKIYDNKYYLELEHEDLHPNKVGKIEFRDAQPYRIDGESLDLELHLTETSTFNVSFSDEIETLSMAAAIPLGWNKAYQALAELGYIEATVSWRPYTSELVSLDVSSEPTSVAVGDARATLTPTGNDGTYELLMAAGVSTHFDSQVGTDAPTYFGPKAYAGAPDWVGLGDRRVLAITKYGRYPSNIRIDFGDDKPASIELLALTASAEAKEQRRIRFYNPDAVDQNPRAAAPQQSMLYPSTQDLALHRHDSTDAELLPFSARNWDAIDFEPFSDTRLFMTLTPEQAGLCRLEYSDADVVLQEAPEAGESRLYPHRLNDPVVMQARTPDGRRQHFYDHEFLVMVECPKNYTWKALDYEDSGYPWLIDVGELPGVTPDMPLARLLRTFAFLPEQRDGLPMTSEQVRSRSLGLVAPPSASDDTSKDTRYPYFGRTVGDYLYEGTYLRAAGVVSHIMHLTGSDDVYQYELMHQFPTLPDLSTTFAEIKESMEAK</sequence>
<name>A0ABU1GQP2_9GAMM</name>
<evidence type="ECO:0000313" key="2">
    <source>
        <dbReference type="Proteomes" id="UP001252270"/>
    </source>
</evidence>
<evidence type="ECO:0008006" key="3">
    <source>
        <dbReference type="Google" id="ProtNLM"/>
    </source>
</evidence>
<organism evidence="1 2">
    <name type="scientific">Halomonas mongoliensis</name>
    <dbReference type="NCBI Taxonomy" id="321265"/>
    <lineage>
        <taxon>Bacteria</taxon>
        <taxon>Pseudomonadati</taxon>
        <taxon>Pseudomonadota</taxon>
        <taxon>Gammaproteobacteria</taxon>
        <taxon>Oceanospirillales</taxon>
        <taxon>Halomonadaceae</taxon>
        <taxon>Halomonas</taxon>
    </lineage>
</organism>
<dbReference type="RefSeq" id="WP_309637637.1">
    <property type="nucleotide sequence ID" value="NZ_JARWAL010000020.1"/>
</dbReference>
<proteinExistence type="predicted"/>
<protein>
    <recommendedName>
        <fullName evidence="3">Lipoprotein</fullName>
    </recommendedName>
</protein>
<reference evidence="1 2" key="1">
    <citation type="submission" date="2023-04" db="EMBL/GenBank/DDBJ databases">
        <title>A long-awaited taxogenomic arrangement of the family Halomonadaceae.</title>
        <authorList>
            <person name="De La Haba R."/>
            <person name="Chuvochina M."/>
            <person name="Wittouck S."/>
            <person name="Arahal D.R."/>
            <person name="Sanchez-Porro C."/>
            <person name="Hugenholtz P."/>
            <person name="Ventosa A."/>
        </authorList>
    </citation>
    <scope>NUCLEOTIDE SEQUENCE [LARGE SCALE GENOMIC DNA]</scope>
    <source>
        <strain evidence="1 2">DSM 17332</strain>
    </source>
</reference>
<comment type="caution">
    <text evidence="1">The sequence shown here is derived from an EMBL/GenBank/DDBJ whole genome shotgun (WGS) entry which is preliminary data.</text>
</comment>
<dbReference type="PROSITE" id="PS51257">
    <property type="entry name" value="PROKAR_LIPOPROTEIN"/>
    <property type="match status" value="1"/>
</dbReference>
<gene>
    <name evidence="1" type="ORF">QC820_16225</name>
</gene>
<accession>A0ABU1GQP2</accession>
<evidence type="ECO:0000313" key="1">
    <source>
        <dbReference type="EMBL" id="MDR5894338.1"/>
    </source>
</evidence>
<dbReference type="Proteomes" id="UP001252270">
    <property type="component" value="Unassembled WGS sequence"/>
</dbReference>
<keyword evidence="2" id="KW-1185">Reference proteome</keyword>
<dbReference type="EMBL" id="JARWAL010000020">
    <property type="protein sequence ID" value="MDR5894338.1"/>
    <property type="molecule type" value="Genomic_DNA"/>
</dbReference>